<dbReference type="SUPFAM" id="SSF63520">
    <property type="entry name" value="PTS-regulatory domain, PRD"/>
    <property type="match status" value="2"/>
</dbReference>
<organism evidence="11 12">
    <name type="scientific">Dolosigranulum pigrum</name>
    <dbReference type="NCBI Taxonomy" id="29394"/>
    <lineage>
        <taxon>Bacteria</taxon>
        <taxon>Bacillati</taxon>
        <taxon>Bacillota</taxon>
        <taxon>Bacilli</taxon>
        <taxon>Lactobacillales</taxon>
        <taxon>Carnobacteriaceae</taxon>
        <taxon>Dolosigranulum</taxon>
    </lineage>
</organism>
<dbReference type="Gene3D" id="3.40.50.510">
    <property type="entry name" value="Phosphotransferase system, mannose-type IIA component"/>
    <property type="match status" value="1"/>
</dbReference>
<dbReference type="InterPro" id="IPR036634">
    <property type="entry name" value="PRD_sf"/>
</dbReference>
<dbReference type="AlphaFoldDB" id="A0A328KJK2"/>
<dbReference type="SUPFAM" id="SSF52540">
    <property type="entry name" value="P-loop containing nucleoside triphosphate hydrolases"/>
    <property type="match status" value="1"/>
</dbReference>
<proteinExistence type="predicted"/>
<evidence type="ECO:0000259" key="8">
    <source>
        <dbReference type="PROSITE" id="PS50045"/>
    </source>
</evidence>
<dbReference type="GO" id="GO:0016020">
    <property type="term" value="C:membrane"/>
    <property type="evidence" value="ECO:0007669"/>
    <property type="project" value="InterPro"/>
</dbReference>
<keyword evidence="4" id="KW-0418">Kinase</keyword>
<dbReference type="GO" id="GO:0009401">
    <property type="term" value="P:phosphoenolpyruvate-dependent sugar phosphotransferase system"/>
    <property type="evidence" value="ECO:0007669"/>
    <property type="project" value="InterPro"/>
</dbReference>
<keyword evidence="2" id="KW-0808">Transferase</keyword>
<protein>
    <recommendedName>
        <fullName evidence="1">DNA translocase FtsK</fullName>
    </recommendedName>
</protein>
<name>A0A328KJK2_9LACT</name>
<evidence type="ECO:0000256" key="7">
    <source>
        <dbReference type="SAM" id="MobiDB-lite"/>
    </source>
</evidence>
<dbReference type="Gene3D" id="3.40.50.300">
    <property type="entry name" value="P-loop containing nucleotide triphosphate hydrolases"/>
    <property type="match status" value="1"/>
</dbReference>
<dbReference type="GO" id="GO:0003677">
    <property type="term" value="F:DNA binding"/>
    <property type="evidence" value="ECO:0007669"/>
    <property type="project" value="UniProtKB-KW"/>
</dbReference>
<dbReference type="Proteomes" id="UP000249099">
    <property type="component" value="Unassembled WGS sequence"/>
</dbReference>
<comment type="caution">
    <text evidence="11">The sequence shown here is derived from an EMBL/GenBank/DDBJ whole genome shotgun (WGS) entry which is preliminary data.</text>
</comment>
<keyword evidence="6" id="KW-0238">DNA-binding</keyword>
<dbReference type="CDD" id="cd00006">
    <property type="entry name" value="PTS_IIA_man"/>
    <property type="match status" value="1"/>
</dbReference>
<dbReference type="InterPro" id="IPR033887">
    <property type="entry name" value="PTS_IIA_man"/>
</dbReference>
<dbReference type="InterPro" id="IPR002078">
    <property type="entry name" value="Sigma_54_int"/>
</dbReference>
<dbReference type="SUPFAM" id="SSF46785">
    <property type="entry name" value="Winged helix' DNA-binding domain"/>
    <property type="match status" value="1"/>
</dbReference>
<dbReference type="RefSeq" id="WP_112790500.1">
    <property type="nucleotide sequence ID" value="NZ_NAQV01000033.1"/>
</dbReference>
<evidence type="ECO:0000313" key="11">
    <source>
        <dbReference type="EMBL" id="RAN61994.1"/>
    </source>
</evidence>
<dbReference type="PROSITE" id="PS50045">
    <property type="entry name" value="SIGMA54_INTERACT_4"/>
    <property type="match status" value="1"/>
</dbReference>
<evidence type="ECO:0000259" key="10">
    <source>
        <dbReference type="PROSITE" id="PS51372"/>
    </source>
</evidence>
<dbReference type="Gene3D" id="1.10.10.10">
    <property type="entry name" value="Winged helix-like DNA-binding domain superfamily/Winged helix DNA-binding domain"/>
    <property type="match status" value="1"/>
</dbReference>
<feature type="domain" description="Sigma-54 factor interaction" evidence="8">
    <location>
        <begin position="92"/>
        <end position="326"/>
    </location>
</feature>
<evidence type="ECO:0000256" key="6">
    <source>
        <dbReference type="ARBA" id="ARBA00023125"/>
    </source>
</evidence>
<dbReference type="PROSITE" id="PS51372">
    <property type="entry name" value="PRD_2"/>
    <property type="match status" value="1"/>
</dbReference>
<dbReference type="PANTHER" id="PTHR32071">
    <property type="entry name" value="TRANSCRIPTIONAL REGULATORY PROTEIN"/>
    <property type="match status" value="1"/>
</dbReference>
<dbReference type="InterPro" id="IPR036388">
    <property type="entry name" value="WH-like_DNA-bd_sf"/>
</dbReference>
<dbReference type="Gene3D" id="1.10.1790.10">
    <property type="entry name" value="PRD domain"/>
    <property type="match status" value="1"/>
</dbReference>
<keyword evidence="3" id="KW-0547">Nucleotide-binding</keyword>
<dbReference type="GO" id="GO:0006355">
    <property type="term" value="P:regulation of DNA-templated transcription"/>
    <property type="evidence" value="ECO:0007669"/>
    <property type="project" value="InterPro"/>
</dbReference>
<dbReference type="SMART" id="SM00382">
    <property type="entry name" value="AAA"/>
    <property type="match status" value="1"/>
</dbReference>
<dbReference type="InterPro" id="IPR036390">
    <property type="entry name" value="WH_DNA-bd_sf"/>
</dbReference>
<evidence type="ECO:0000256" key="2">
    <source>
        <dbReference type="ARBA" id="ARBA00022679"/>
    </source>
</evidence>
<dbReference type="InterPro" id="IPR011608">
    <property type="entry name" value="PRD"/>
</dbReference>
<evidence type="ECO:0000256" key="4">
    <source>
        <dbReference type="ARBA" id="ARBA00022777"/>
    </source>
</evidence>
<dbReference type="InterPro" id="IPR004701">
    <property type="entry name" value="PTS_EIIA_man-typ"/>
</dbReference>
<evidence type="ECO:0000256" key="3">
    <source>
        <dbReference type="ARBA" id="ARBA00022741"/>
    </source>
</evidence>
<dbReference type="InterPro" id="IPR003593">
    <property type="entry name" value="AAA+_ATPase"/>
</dbReference>
<feature type="region of interest" description="Disordered" evidence="7">
    <location>
        <begin position="60"/>
        <end position="84"/>
    </location>
</feature>
<evidence type="ECO:0000313" key="12">
    <source>
        <dbReference type="Proteomes" id="UP000249099"/>
    </source>
</evidence>
<dbReference type="PROSITE" id="PS51096">
    <property type="entry name" value="PTS_EIIA_TYPE_4"/>
    <property type="match status" value="1"/>
</dbReference>
<evidence type="ECO:0000256" key="5">
    <source>
        <dbReference type="ARBA" id="ARBA00022840"/>
    </source>
</evidence>
<dbReference type="SUPFAM" id="SSF53062">
    <property type="entry name" value="PTS system fructose IIA component-like"/>
    <property type="match status" value="1"/>
</dbReference>
<keyword evidence="5" id="KW-0067">ATP-binding</keyword>
<evidence type="ECO:0000256" key="1">
    <source>
        <dbReference type="ARBA" id="ARBA00020887"/>
    </source>
</evidence>
<dbReference type="PROSITE" id="PS00676">
    <property type="entry name" value="SIGMA54_INTERACT_2"/>
    <property type="match status" value="1"/>
</dbReference>
<sequence length="921" mass="102366">MERKEEIIHLLSNQPEKPFTTREVAESLDIQRSNASSYLNELTGEGRLTKLGGRPVKYTLNEPISPSSIPADTAHPRSETTGDNQRDVFSQVIGHNGSVKNAVMQGKASILYPPNGLNTLITGPTGSGKSFFANTMFQFAKNQGLIAADKELQVFNCADYAKNPELLMSHLFGYTAGAFTGATTEKDGLIQQADGGMLFLDEVHRLPPEGQEMIFYFMDTGQYSRLGEADRKLHASVRIVCATTEDPKSTLLETFIRRIPINIQLPTFKQRPVSEQIDLLKLMVGLEAKRINRKVSMSKDVVRTLISHVDYGNIGQLKSNIQLLCARGFMNQLHNNVIELTTHELPENLTRSFIAMTSDRSASSELIRRLEPTLEIHPEDVDIILDRDSYELPYNIYDIIADKATLLEEEQIDQETINQYISTDINLHLKSFYKNQGFALQTTSKLAEVVSLEVIDFARDVLAMTDLETAPGQSGSLLYALSLHVSSLIGKLRDGQLRPFNARVRDLALNTPDALRQAEVIRHRIADYFNLAVPESEAYYLTVLLTSFKTDITQQVGIVLAAHGPSTASSMAKVVAELLETPPIPAIDMPLSMSPTEAYTKIKEAVKQADDGSGVLLLVDMGSLATFGTKLELETGVKVRSLDMVSTGIVLEAVRKASMTTTTLDELHQSLKHFTGYHQINAEPTTSPNHLKESAILAICASGEGTAKKIKEIVEKPYANKANMPYQVIVMSAVNLQEHLPSVLSRYNIIASTGIIDPKIAAPFIPLETFINMGASQLNQLLLGTHDPTEITDQTQAQQLIQSYIEENHLYLNPARIAPILWNFTQQLGDWRTDDKPFTFHINLALHLAGTVERILTDSPIESASELPINLTEHAKHQIDQHIIALERKLLLTLSDEEKEYIYYYVSKDTGEIDELDDLLD</sequence>
<dbReference type="Pfam" id="PF03610">
    <property type="entry name" value="EIIA-man"/>
    <property type="match status" value="1"/>
</dbReference>
<dbReference type="InterPro" id="IPR025943">
    <property type="entry name" value="Sigma_54_int_dom_ATP-bd_2"/>
</dbReference>
<dbReference type="CDD" id="cd00009">
    <property type="entry name" value="AAA"/>
    <property type="match status" value="1"/>
</dbReference>
<dbReference type="EMBL" id="NAQV01000033">
    <property type="protein sequence ID" value="RAN61994.1"/>
    <property type="molecule type" value="Genomic_DNA"/>
</dbReference>
<accession>A0A328KJK2</accession>
<feature type="domain" description="PRD" evidence="10">
    <location>
        <begin position="449"/>
        <end position="555"/>
    </location>
</feature>
<reference evidence="11 12" key="1">
    <citation type="submission" date="2017-03" db="EMBL/GenBank/DDBJ databases">
        <title>wgs assembly of Dolosigranulum pigrum KPL CDC strains.</title>
        <authorList>
            <person name="Brugger S.D."/>
            <person name="Pettigrew M."/>
            <person name="Kong Y."/>
            <person name="Lemon K.P."/>
        </authorList>
    </citation>
    <scope>NUCLEOTIDE SEQUENCE [LARGE SCALE GENOMIC DNA]</scope>
    <source>
        <strain evidence="11 12">KPL1931_CDC4294-98</strain>
    </source>
</reference>
<dbReference type="GO" id="GO:0016301">
    <property type="term" value="F:kinase activity"/>
    <property type="evidence" value="ECO:0007669"/>
    <property type="project" value="UniProtKB-KW"/>
</dbReference>
<dbReference type="PANTHER" id="PTHR32071:SF90">
    <property type="entry name" value="TRANSCRIPTIONAL REGULATORY PROTEIN LEVR"/>
    <property type="match status" value="1"/>
</dbReference>
<feature type="compositionally biased region" description="Basic and acidic residues" evidence="7">
    <location>
        <begin position="74"/>
        <end position="84"/>
    </location>
</feature>
<dbReference type="InterPro" id="IPR027417">
    <property type="entry name" value="P-loop_NTPase"/>
</dbReference>
<evidence type="ECO:0000259" key="9">
    <source>
        <dbReference type="PROSITE" id="PS51096"/>
    </source>
</evidence>
<gene>
    <name evidence="11" type="ORF">B8A44_08475</name>
</gene>
<dbReference type="InterPro" id="IPR036662">
    <property type="entry name" value="PTS_EIIA_man-typ_sf"/>
</dbReference>
<dbReference type="Pfam" id="PF00158">
    <property type="entry name" value="Sigma54_activat"/>
    <property type="match status" value="1"/>
</dbReference>
<feature type="domain" description="PTS EIIA type-4" evidence="9">
    <location>
        <begin position="555"/>
        <end position="699"/>
    </location>
</feature>
<dbReference type="GO" id="GO:0005524">
    <property type="term" value="F:ATP binding"/>
    <property type="evidence" value="ECO:0007669"/>
    <property type="project" value="UniProtKB-KW"/>
</dbReference>